<comment type="function">
    <text evidence="1 5">Ferredoxins are iron-sulfur proteins that transfer electrons in a wide variety of metabolic reactions.</text>
</comment>
<dbReference type="GO" id="GO:0051536">
    <property type="term" value="F:iron-sulfur cluster binding"/>
    <property type="evidence" value="ECO:0007669"/>
    <property type="project" value="UniProtKB-KW"/>
</dbReference>
<keyword evidence="3 5" id="KW-0408">Iron</keyword>
<organism evidence="7">
    <name type="scientific">Desulfobacca acetoxidans</name>
    <dbReference type="NCBI Taxonomy" id="60893"/>
    <lineage>
        <taxon>Bacteria</taxon>
        <taxon>Pseudomonadati</taxon>
        <taxon>Thermodesulfobacteriota</taxon>
        <taxon>Desulfobaccia</taxon>
        <taxon>Desulfobaccales</taxon>
        <taxon>Desulfobaccaceae</taxon>
        <taxon>Desulfobacca</taxon>
    </lineage>
</organism>
<evidence type="ECO:0000256" key="5">
    <source>
        <dbReference type="RuleBase" id="RU368020"/>
    </source>
</evidence>
<name>A0A7V6A5P5_9BACT</name>
<keyword evidence="5" id="KW-0249">Electron transport</keyword>
<sequence>MAEKIPVIDEEACIGCGACEEICPEVFRLNESLGFALVVNPGGADPDKIEEAIEACPVNCISWSED</sequence>
<keyword evidence="2 5" id="KW-0479">Metal-binding</keyword>
<reference evidence="7" key="1">
    <citation type="journal article" date="2020" name="mSystems">
        <title>Genome- and Community-Level Interaction Insights into Carbon Utilization and Element Cycling Functions of Hydrothermarchaeota in Hydrothermal Sediment.</title>
        <authorList>
            <person name="Zhou Z."/>
            <person name="Liu Y."/>
            <person name="Xu W."/>
            <person name="Pan J."/>
            <person name="Luo Z.H."/>
            <person name="Li M."/>
        </authorList>
    </citation>
    <scope>NUCLEOTIDE SEQUENCE [LARGE SCALE GENOMIC DNA]</scope>
    <source>
        <strain evidence="7">SpSt-767</strain>
    </source>
</reference>
<dbReference type="PANTHER" id="PTHR44579:SF2">
    <property type="entry name" value="OS01G0730500 PROTEIN"/>
    <property type="match status" value="1"/>
</dbReference>
<evidence type="ECO:0000256" key="4">
    <source>
        <dbReference type="ARBA" id="ARBA00023014"/>
    </source>
</evidence>
<evidence type="ECO:0000259" key="6">
    <source>
        <dbReference type="PROSITE" id="PS51379"/>
    </source>
</evidence>
<dbReference type="Pfam" id="PF13370">
    <property type="entry name" value="Fer4_13"/>
    <property type="match status" value="1"/>
</dbReference>
<comment type="caution">
    <text evidence="7">The sequence shown here is derived from an EMBL/GenBank/DDBJ whole genome shotgun (WGS) entry which is preliminary data.</text>
</comment>
<dbReference type="EMBL" id="DTGR01000192">
    <property type="protein sequence ID" value="HHS30466.1"/>
    <property type="molecule type" value="Genomic_DNA"/>
</dbReference>
<gene>
    <name evidence="7" type="ORF">ENV52_12290</name>
</gene>
<evidence type="ECO:0000313" key="7">
    <source>
        <dbReference type="EMBL" id="HHS30466.1"/>
    </source>
</evidence>
<dbReference type="PROSITE" id="PS00198">
    <property type="entry name" value="4FE4S_FER_1"/>
    <property type="match status" value="1"/>
</dbReference>
<feature type="domain" description="4Fe-4S ferredoxin-type" evidence="6">
    <location>
        <begin position="4"/>
        <end position="32"/>
    </location>
</feature>
<evidence type="ECO:0000256" key="1">
    <source>
        <dbReference type="ARBA" id="ARBA00003532"/>
    </source>
</evidence>
<evidence type="ECO:0000256" key="3">
    <source>
        <dbReference type="ARBA" id="ARBA00023004"/>
    </source>
</evidence>
<keyword evidence="5" id="KW-0813">Transport</keyword>
<evidence type="ECO:0000256" key="2">
    <source>
        <dbReference type="ARBA" id="ARBA00022723"/>
    </source>
</evidence>
<dbReference type="PROSITE" id="PS51379">
    <property type="entry name" value="4FE4S_FER_2"/>
    <property type="match status" value="1"/>
</dbReference>
<accession>A0A7V6A5P5</accession>
<dbReference type="InterPro" id="IPR017896">
    <property type="entry name" value="4Fe4S_Fe-S-bd"/>
</dbReference>
<dbReference type="InterPro" id="IPR017900">
    <property type="entry name" value="4Fe4S_Fe_S_CS"/>
</dbReference>
<protein>
    <recommendedName>
        <fullName evidence="5">Ferredoxin</fullName>
    </recommendedName>
</protein>
<dbReference type="InterPro" id="IPR001080">
    <property type="entry name" value="3Fe4S_ferredoxin"/>
</dbReference>
<dbReference type="GO" id="GO:0009055">
    <property type="term" value="F:electron transfer activity"/>
    <property type="evidence" value="ECO:0007669"/>
    <property type="project" value="UniProtKB-UniRule"/>
</dbReference>
<dbReference type="AlphaFoldDB" id="A0A7V6A5P5"/>
<proteinExistence type="predicted"/>
<dbReference type="Gene3D" id="3.30.70.20">
    <property type="match status" value="1"/>
</dbReference>
<keyword evidence="4 5" id="KW-0411">Iron-sulfur</keyword>
<dbReference type="PANTHER" id="PTHR44579">
    <property type="entry name" value="OS01G0730500 PROTEIN"/>
    <property type="match status" value="1"/>
</dbReference>
<dbReference type="GO" id="GO:0005506">
    <property type="term" value="F:iron ion binding"/>
    <property type="evidence" value="ECO:0007669"/>
    <property type="project" value="UniProtKB-UniRule"/>
</dbReference>
<dbReference type="SUPFAM" id="SSF54862">
    <property type="entry name" value="4Fe-4S ferredoxins"/>
    <property type="match status" value="1"/>
</dbReference>
<dbReference type="PRINTS" id="PR00352">
    <property type="entry name" value="3FE4SFRDOXIN"/>
</dbReference>